<reference evidence="1" key="1">
    <citation type="submission" date="2014-11" db="EMBL/GenBank/DDBJ databases">
        <authorList>
            <person name="Amaro Gonzalez C."/>
        </authorList>
    </citation>
    <scope>NUCLEOTIDE SEQUENCE</scope>
</reference>
<organism evidence="1">
    <name type="scientific">Anguilla anguilla</name>
    <name type="common">European freshwater eel</name>
    <name type="synonym">Muraena anguilla</name>
    <dbReference type="NCBI Taxonomy" id="7936"/>
    <lineage>
        <taxon>Eukaryota</taxon>
        <taxon>Metazoa</taxon>
        <taxon>Chordata</taxon>
        <taxon>Craniata</taxon>
        <taxon>Vertebrata</taxon>
        <taxon>Euteleostomi</taxon>
        <taxon>Actinopterygii</taxon>
        <taxon>Neopterygii</taxon>
        <taxon>Teleostei</taxon>
        <taxon>Anguilliformes</taxon>
        <taxon>Anguillidae</taxon>
        <taxon>Anguilla</taxon>
    </lineage>
</organism>
<sequence length="35" mass="4016">MLSNGIYFLVIAHRGSYTCIGVLSKWTLYCRFTNS</sequence>
<name>A0A0E9R3H5_ANGAN</name>
<reference evidence="1" key="2">
    <citation type="journal article" date="2015" name="Fish Shellfish Immunol.">
        <title>Early steps in the European eel (Anguilla anguilla)-Vibrio vulnificus interaction in the gills: Role of the RtxA13 toxin.</title>
        <authorList>
            <person name="Callol A."/>
            <person name="Pajuelo D."/>
            <person name="Ebbesson L."/>
            <person name="Teles M."/>
            <person name="MacKenzie S."/>
            <person name="Amaro C."/>
        </authorList>
    </citation>
    <scope>NUCLEOTIDE SEQUENCE</scope>
</reference>
<proteinExistence type="predicted"/>
<evidence type="ECO:0000313" key="1">
    <source>
        <dbReference type="EMBL" id="JAH22878.1"/>
    </source>
</evidence>
<dbReference type="EMBL" id="GBXM01085699">
    <property type="protein sequence ID" value="JAH22878.1"/>
    <property type="molecule type" value="Transcribed_RNA"/>
</dbReference>
<protein>
    <submittedName>
        <fullName evidence="1">Uncharacterized protein</fullName>
    </submittedName>
</protein>
<accession>A0A0E9R3H5</accession>
<dbReference type="AlphaFoldDB" id="A0A0E9R3H5"/>